<sequence length="864" mass="95625">MAEYLSKAMALAQDAAKLSLRFSEGLMDNALEFGLDTPGSFYDNAEFKLTQVRKELSSGTDKEKVTGMKRLLAAIAKGHDASEYFADVVKNVASGNMEMRRLVYMYLLRYAEQEPDLALLSVNTFQRDLTDSNQVIRAMALRVMSSIRVPVISPIVMLAIRKLAEDPSPHVRKTAALAVPKLLRLDQTLRAELETVVERMLAENSPLAVGSVIQAFRAVCPTKYQIIHAHFRRWCLLVSQLDEWGQVELVKLLVAYARTQFTDPNKSTLDPDHLLLLRSIHPILQSRNSAVVMAAVSAYFHLAAGEQMAAVAKPLVRLMRASRETAFVALTNILRIAQLRPSLFYPHVQSFFVAASDPPMTRRLKLKVLALLVDKETVGMLVPEIASYTRSAQTDISVGAIGVMLSCAQRLSNASIDCFQSMLLLLQSDMREEVTNCVMRAVRVLLLDGSIRDSQDRRNMTLYDILCFLTTQLDRCKADAARAYIFALVSDFAKTKFGCLHSLDVLRAAAQGFKEEGVLGKMQILELSARLVRLMGDDDEGKKNGREIEQERGSVVSALKGSRQFLLDLHAYVFTLARYDTSFEVRDRARTLRALCPLPGDEAHLVEMPHVLEIADDLLIHDTATGGMDLVQNTDSHDMDIRAKHVDRFTIGSLSLTMNQRVKGYSELSDWPKTQPKNVDRGVPFGSNANSVDASRQGMSSISSKAITIAGISGRVRPHASVGAEYATPKSVVADDLDAFLNSEDDVAVSARQLVHTPQVIYRQRSISSDSESSADDSSDIDSNSDKEDSEDEQQGSSESSSSESEKEEDSVDAVESSDESSDDERNPFIPQGSHGNPKQHSDADHSDSEHVRPLIEGTSKYWQ</sequence>
<evidence type="ECO:0000256" key="4">
    <source>
        <dbReference type="ARBA" id="ARBA00022927"/>
    </source>
</evidence>
<evidence type="ECO:0000256" key="2">
    <source>
        <dbReference type="ARBA" id="ARBA00006613"/>
    </source>
</evidence>
<proteinExistence type="inferred from homology"/>
<dbReference type="GO" id="GO:0016192">
    <property type="term" value="P:vesicle-mediated transport"/>
    <property type="evidence" value="ECO:0007669"/>
    <property type="project" value="InterPro"/>
</dbReference>
<evidence type="ECO:0000256" key="1">
    <source>
        <dbReference type="ARBA" id="ARBA00004308"/>
    </source>
</evidence>
<keyword evidence="9" id="KW-1185">Reference proteome</keyword>
<evidence type="ECO:0000313" key="8">
    <source>
        <dbReference type="EMBL" id="KAJ1644611.1"/>
    </source>
</evidence>
<dbReference type="Pfam" id="PF01602">
    <property type="entry name" value="Adaptin_N"/>
    <property type="match status" value="1"/>
</dbReference>
<gene>
    <name evidence="8" type="primary">APL6</name>
    <name evidence="8" type="ORF">LPJ64_003719</name>
</gene>
<comment type="subcellular location">
    <subcellularLocation>
        <location evidence="1">Endomembrane system</location>
    </subcellularLocation>
</comment>
<dbReference type="EMBL" id="JANBOH010000153">
    <property type="protein sequence ID" value="KAJ1644611.1"/>
    <property type="molecule type" value="Genomic_DNA"/>
</dbReference>
<comment type="caution">
    <text evidence="8">The sequence shown here is derived from an EMBL/GenBank/DDBJ whole genome shotgun (WGS) entry which is preliminary data.</text>
</comment>
<dbReference type="AlphaFoldDB" id="A0A9W8CJR4"/>
<dbReference type="InterPro" id="IPR016024">
    <property type="entry name" value="ARM-type_fold"/>
</dbReference>
<dbReference type="Gene3D" id="1.25.10.10">
    <property type="entry name" value="Leucine-rich Repeat Variant"/>
    <property type="match status" value="1"/>
</dbReference>
<dbReference type="Proteomes" id="UP001145021">
    <property type="component" value="Unassembled WGS sequence"/>
</dbReference>
<dbReference type="GO" id="GO:0006886">
    <property type="term" value="P:intracellular protein transport"/>
    <property type="evidence" value="ECO:0007669"/>
    <property type="project" value="InterPro"/>
</dbReference>
<evidence type="ECO:0000256" key="5">
    <source>
        <dbReference type="ARBA" id="ARBA00023136"/>
    </source>
</evidence>
<organism evidence="8 9">
    <name type="scientific">Coemansia asiatica</name>
    <dbReference type="NCBI Taxonomy" id="1052880"/>
    <lineage>
        <taxon>Eukaryota</taxon>
        <taxon>Fungi</taxon>
        <taxon>Fungi incertae sedis</taxon>
        <taxon>Zoopagomycota</taxon>
        <taxon>Kickxellomycotina</taxon>
        <taxon>Kickxellomycetes</taxon>
        <taxon>Kickxellales</taxon>
        <taxon>Kickxellaceae</taxon>
        <taxon>Coemansia</taxon>
    </lineage>
</organism>
<protein>
    <submittedName>
        <fullName evidence="8">AP-3 complex subunit beta</fullName>
    </submittedName>
</protein>
<dbReference type="GO" id="GO:0012505">
    <property type="term" value="C:endomembrane system"/>
    <property type="evidence" value="ECO:0007669"/>
    <property type="project" value="UniProtKB-SubCell"/>
</dbReference>
<feature type="compositionally biased region" description="Polar residues" evidence="6">
    <location>
        <begin position="687"/>
        <end position="697"/>
    </location>
</feature>
<evidence type="ECO:0000256" key="3">
    <source>
        <dbReference type="ARBA" id="ARBA00022448"/>
    </source>
</evidence>
<dbReference type="GO" id="GO:0030123">
    <property type="term" value="C:AP-3 adaptor complex"/>
    <property type="evidence" value="ECO:0007669"/>
    <property type="project" value="InterPro"/>
</dbReference>
<dbReference type="PANTHER" id="PTHR11134">
    <property type="entry name" value="ADAPTOR COMPLEX SUBUNIT BETA FAMILY MEMBER"/>
    <property type="match status" value="1"/>
</dbReference>
<accession>A0A9W8CJR4</accession>
<feature type="region of interest" description="Disordered" evidence="6">
    <location>
        <begin position="668"/>
        <end position="697"/>
    </location>
</feature>
<feature type="region of interest" description="Disordered" evidence="6">
    <location>
        <begin position="763"/>
        <end position="864"/>
    </location>
</feature>
<evidence type="ECO:0000259" key="7">
    <source>
        <dbReference type="Pfam" id="PF01602"/>
    </source>
</evidence>
<feature type="compositionally biased region" description="Acidic residues" evidence="6">
    <location>
        <begin position="806"/>
        <end position="823"/>
    </location>
</feature>
<feature type="domain" description="Clathrin/coatomer adaptor adaptin-like N-terminal" evidence="7">
    <location>
        <begin position="49"/>
        <end position="595"/>
    </location>
</feature>
<keyword evidence="5" id="KW-0472">Membrane</keyword>
<name>A0A9W8CJR4_9FUNG</name>
<dbReference type="InterPro" id="IPR002553">
    <property type="entry name" value="Clathrin/coatomer_adapt-like_N"/>
</dbReference>
<evidence type="ECO:0000313" key="9">
    <source>
        <dbReference type="Proteomes" id="UP001145021"/>
    </source>
</evidence>
<dbReference type="SUPFAM" id="SSF48371">
    <property type="entry name" value="ARM repeat"/>
    <property type="match status" value="1"/>
</dbReference>
<feature type="compositionally biased region" description="Basic and acidic residues" evidence="6">
    <location>
        <begin position="840"/>
        <end position="854"/>
    </location>
</feature>
<keyword evidence="3" id="KW-0813">Transport</keyword>
<reference evidence="8" key="1">
    <citation type="submission" date="2022-07" db="EMBL/GenBank/DDBJ databases">
        <title>Phylogenomic reconstructions and comparative analyses of Kickxellomycotina fungi.</title>
        <authorList>
            <person name="Reynolds N.K."/>
            <person name="Stajich J.E."/>
            <person name="Barry K."/>
            <person name="Grigoriev I.V."/>
            <person name="Crous P."/>
            <person name="Smith M.E."/>
        </authorList>
    </citation>
    <scope>NUCLEOTIDE SEQUENCE</scope>
    <source>
        <strain evidence="8">NBRC 105413</strain>
    </source>
</reference>
<evidence type="ECO:0000256" key="6">
    <source>
        <dbReference type="SAM" id="MobiDB-lite"/>
    </source>
</evidence>
<dbReference type="InterPro" id="IPR026739">
    <property type="entry name" value="AP_beta"/>
</dbReference>
<comment type="similarity">
    <text evidence="2">Belongs to the adaptor complexes large subunit family.</text>
</comment>
<dbReference type="InterPro" id="IPR011989">
    <property type="entry name" value="ARM-like"/>
</dbReference>
<keyword evidence="4" id="KW-0653">Protein transport</keyword>